<dbReference type="GO" id="GO:0016836">
    <property type="term" value="F:hydro-lyase activity"/>
    <property type="evidence" value="ECO:0007669"/>
    <property type="project" value="UniProtKB-ARBA"/>
</dbReference>
<dbReference type="AlphaFoldDB" id="A0A0P9D4F5"/>
<proteinExistence type="inferred from homology"/>
<comment type="similarity">
    <text evidence="1 3">Belongs to the enoyl-CoA hydratase/isomerase family.</text>
</comment>
<gene>
    <name evidence="4" type="ORF">SE17_13170</name>
</gene>
<dbReference type="InterPro" id="IPR001753">
    <property type="entry name" value="Enoyl-CoA_hydra/iso"/>
</dbReference>
<evidence type="ECO:0000313" key="4">
    <source>
        <dbReference type="EMBL" id="KPV52825.1"/>
    </source>
</evidence>
<dbReference type="Gene3D" id="1.10.12.10">
    <property type="entry name" value="Lyase 2-enoyl-coa Hydratase, Chain A, domain 2"/>
    <property type="match status" value="1"/>
</dbReference>
<dbReference type="InterPro" id="IPR014748">
    <property type="entry name" value="Enoyl-CoA_hydra_C"/>
</dbReference>
<protein>
    <submittedName>
        <fullName evidence="4">Enoyl-CoA hydratase</fullName>
    </submittedName>
</protein>
<name>A0A0P9D4F5_9CHLR</name>
<sequence length="261" mass="27283">MSYDNILFERDGAVATITVNRPKVLNALSQATIADIAAGLREVEEDADLRVAIITGAGEKAFVAGADINELRALASADAARQLAERGHQLGLYIAQMRKIVIAAVNGFALGGGCELAMSCDIRIAADSARLGQPEINLGIIAGWGGTQRLTRLAGPGMAKLLNLTGDMISAEEALRIGMVERVVPAAELAGAARALAQQIAGKAPLAAAAIKQAVNRGHDMALADACMYEAALFGTIVQTEDAKEGTGAFLEKRKPEWHGR</sequence>
<evidence type="ECO:0000256" key="2">
    <source>
        <dbReference type="ARBA" id="ARBA00023239"/>
    </source>
</evidence>
<dbReference type="InterPro" id="IPR018376">
    <property type="entry name" value="Enoyl-CoA_hyd/isom_CS"/>
</dbReference>
<organism evidence="4 5">
    <name type="scientific">Kouleothrix aurantiaca</name>
    <dbReference type="NCBI Taxonomy" id="186479"/>
    <lineage>
        <taxon>Bacteria</taxon>
        <taxon>Bacillati</taxon>
        <taxon>Chloroflexota</taxon>
        <taxon>Chloroflexia</taxon>
        <taxon>Chloroflexales</taxon>
        <taxon>Roseiflexineae</taxon>
        <taxon>Roseiflexaceae</taxon>
        <taxon>Kouleothrix</taxon>
    </lineage>
</organism>
<dbReference type="FunFam" id="3.90.226.10:FF:000009">
    <property type="entry name" value="Carnitinyl-CoA dehydratase"/>
    <property type="match status" value="1"/>
</dbReference>
<accession>A0A0P9D4F5</accession>
<dbReference type="FunFam" id="1.10.12.10:FF:000001">
    <property type="entry name" value="Probable enoyl-CoA hydratase, mitochondrial"/>
    <property type="match status" value="1"/>
</dbReference>
<dbReference type="Gene3D" id="3.90.226.10">
    <property type="entry name" value="2-enoyl-CoA Hydratase, Chain A, domain 1"/>
    <property type="match status" value="1"/>
</dbReference>
<dbReference type="PROSITE" id="PS00166">
    <property type="entry name" value="ENOYL_COA_HYDRATASE"/>
    <property type="match status" value="1"/>
</dbReference>
<reference evidence="4 5" key="1">
    <citation type="submission" date="2015-09" db="EMBL/GenBank/DDBJ databases">
        <title>Draft genome sequence of Kouleothrix aurantiaca JCM 19913.</title>
        <authorList>
            <person name="Hemp J."/>
        </authorList>
    </citation>
    <scope>NUCLEOTIDE SEQUENCE [LARGE SCALE GENOMIC DNA]</scope>
    <source>
        <strain evidence="4 5">COM-B</strain>
    </source>
</reference>
<evidence type="ECO:0000313" key="5">
    <source>
        <dbReference type="Proteomes" id="UP000050509"/>
    </source>
</evidence>
<dbReference type="SUPFAM" id="SSF52096">
    <property type="entry name" value="ClpP/crotonase"/>
    <property type="match status" value="1"/>
</dbReference>
<evidence type="ECO:0000256" key="1">
    <source>
        <dbReference type="ARBA" id="ARBA00005254"/>
    </source>
</evidence>
<dbReference type="Pfam" id="PF00378">
    <property type="entry name" value="ECH_1"/>
    <property type="match status" value="1"/>
</dbReference>
<dbReference type="GO" id="GO:0006635">
    <property type="term" value="P:fatty acid beta-oxidation"/>
    <property type="evidence" value="ECO:0007669"/>
    <property type="project" value="TreeGrafter"/>
</dbReference>
<dbReference type="CDD" id="cd06558">
    <property type="entry name" value="crotonase-like"/>
    <property type="match status" value="1"/>
</dbReference>
<dbReference type="PANTHER" id="PTHR11941">
    <property type="entry name" value="ENOYL-COA HYDRATASE-RELATED"/>
    <property type="match status" value="1"/>
</dbReference>
<keyword evidence="2" id="KW-0456">Lyase</keyword>
<dbReference type="PANTHER" id="PTHR11941:SF54">
    <property type="entry name" value="ENOYL-COA HYDRATASE, MITOCHONDRIAL"/>
    <property type="match status" value="1"/>
</dbReference>
<keyword evidence="5" id="KW-1185">Reference proteome</keyword>
<dbReference type="Proteomes" id="UP000050509">
    <property type="component" value="Unassembled WGS sequence"/>
</dbReference>
<evidence type="ECO:0000256" key="3">
    <source>
        <dbReference type="RuleBase" id="RU003707"/>
    </source>
</evidence>
<comment type="caution">
    <text evidence="4">The sequence shown here is derived from an EMBL/GenBank/DDBJ whole genome shotgun (WGS) entry which is preliminary data.</text>
</comment>
<dbReference type="EMBL" id="LJCR01000419">
    <property type="protein sequence ID" value="KPV52825.1"/>
    <property type="molecule type" value="Genomic_DNA"/>
</dbReference>
<dbReference type="InterPro" id="IPR029045">
    <property type="entry name" value="ClpP/crotonase-like_dom_sf"/>
</dbReference>
<dbReference type="PATRIC" id="fig|186479.3.peg.8192"/>